<dbReference type="Gene3D" id="1.10.287.70">
    <property type="match status" value="1"/>
</dbReference>
<dbReference type="InterPro" id="IPR013099">
    <property type="entry name" value="K_chnl_dom"/>
</dbReference>
<feature type="domain" description="Potassium channel" evidence="9">
    <location>
        <begin position="39"/>
        <end position="109"/>
    </location>
</feature>
<evidence type="ECO:0000313" key="11">
    <source>
        <dbReference type="Proteomes" id="UP000248975"/>
    </source>
</evidence>
<evidence type="ECO:0000256" key="3">
    <source>
        <dbReference type="ARBA" id="ARBA00022692"/>
    </source>
</evidence>
<comment type="subcellular location">
    <subcellularLocation>
        <location evidence="1">Membrane</location>
        <topology evidence="1">Multi-pass membrane protein</topology>
    </subcellularLocation>
</comment>
<feature type="transmembrane region" description="Helical" evidence="8">
    <location>
        <begin position="87"/>
        <end position="110"/>
    </location>
</feature>
<keyword evidence="5" id="KW-0406">Ion transport</keyword>
<name>A0A2W5TX94_CERSP</name>
<accession>A0A2W5TX94</accession>
<reference evidence="10 11" key="1">
    <citation type="submission" date="2017-08" db="EMBL/GenBank/DDBJ databases">
        <title>Infants hospitalized years apart are colonized by the same room-sourced microbial strains.</title>
        <authorList>
            <person name="Brooks B."/>
            <person name="Olm M.R."/>
            <person name="Firek B.A."/>
            <person name="Baker R."/>
            <person name="Thomas B.C."/>
            <person name="Morowitz M.J."/>
            <person name="Banfield J.F."/>
        </authorList>
    </citation>
    <scope>NUCLEOTIDE SEQUENCE [LARGE SCALE GENOMIC DNA]</scope>
    <source>
        <strain evidence="10">S2_003_000_R2_11</strain>
    </source>
</reference>
<dbReference type="Pfam" id="PF07885">
    <property type="entry name" value="Ion_trans_2"/>
    <property type="match status" value="1"/>
</dbReference>
<evidence type="ECO:0000256" key="6">
    <source>
        <dbReference type="ARBA" id="ARBA00023136"/>
    </source>
</evidence>
<evidence type="ECO:0000256" key="8">
    <source>
        <dbReference type="SAM" id="Phobius"/>
    </source>
</evidence>
<gene>
    <name evidence="10" type="ORF">DI533_19005</name>
</gene>
<dbReference type="GO" id="GO:0022841">
    <property type="term" value="F:potassium ion leak channel activity"/>
    <property type="evidence" value="ECO:0007669"/>
    <property type="project" value="TreeGrafter"/>
</dbReference>
<keyword evidence="6 8" id="KW-0472">Membrane</keyword>
<evidence type="ECO:0000256" key="2">
    <source>
        <dbReference type="ARBA" id="ARBA00022448"/>
    </source>
</evidence>
<evidence type="ECO:0000256" key="4">
    <source>
        <dbReference type="ARBA" id="ARBA00022989"/>
    </source>
</evidence>
<dbReference type="SUPFAM" id="SSF81324">
    <property type="entry name" value="Voltage-gated potassium channels"/>
    <property type="match status" value="1"/>
</dbReference>
<keyword evidence="4 8" id="KW-1133">Transmembrane helix</keyword>
<keyword evidence="2" id="KW-0813">Transport</keyword>
<protein>
    <submittedName>
        <fullName evidence="10">Two pore domain potassium channel family protein</fullName>
    </submittedName>
</protein>
<evidence type="ECO:0000259" key="9">
    <source>
        <dbReference type="Pfam" id="PF07885"/>
    </source>
</evidence>
<dbReference type="PANTHER" id="PTHR11003">
    <property type="entry name" value="POTASSIUM CHANNEL, SUBFAMILY K"/>
    <property type="match status" value="1"/>
</dbReference>
<proteinExistence type="predicted"/>
<dbReference type="GO" id="GO:0005886">
    <property type="term" value="C:plasma membrane"/>
    <property type="evidence" value="ECO:0007669"/>
    <property type="project" value="TreeGrafter"/>
</dbReference>
<dbReference type="GO" id="GO:0030322">
    <property type="term" value="P:stabilization of membrane potential"/>
    <property type="evidence" value="ECO:0007669"/>
    <property type="project" value="TreeGrafter"/>
</dbReference>
<sequence>MKPVDSAVSIASVYVELFRAISVAMRTPRVVAALTISAGIVSFSAIVYMILEGWSLLDAIYFCFVTMSTVGYGDFAPHTALGKIFTIFYLLIGIGTFVLTVSAIAEAIVAEYKAIKQGEDAS</sequence>
<evidence type="ECO:0000256" key="7">
    <source>
        <dbReference type="ARBA" id="ARBA00023303"/>
    </source>
</evidence>
<feature type="transmembrane region" description="Helical" evidence="8">
    <location>
        <begin position="30"/>
        <end position="50"/>
    </location>
</feature>
<dbReference type="PANTHER" id="PTHR11003:SF291">
    <property type="entry name" value="IP11374P"/>
    <property type="match status" value="1"/>
</dbReference>
<dbReference type="AlphaFoldDB" id="A0A2W5TX94"/>
<evidence type="ECO:0000256" key="1">
    <source>
        <dbReference type="ARBA" id="ARBA00004141"/>
    </source>
</evidence>
<dbReference type="EMBL" id="QFQS01000007">
    <property type="protein sequence ID" value="PZQ95413.1"/>
    <property type="molecule type" value="Genomic_DNA"/>
</dbReference>
<evidence type="ECO:0000313" key="10">
    <source>
        <dbReference type="EMBL" id="PZQ95413.1"/>
    </source>
</evidence>
<evidence type="ECO:0000256" key="5">
    <source>
        <dbReference type="ARBA" id="ARBA00023065"/>
    </source>
</evidence>
<dbReference type="InterPro" id="IPR003280">
    <property type="entry name" value="2pore_dom_K_chnl"/>
</dbReference>
<comment type="caution">
    <text evidence="10">The sequence shown here is derived from an EMBL/GenBank/DDBJ whole genome shotgun (WGS) entry which is preliminary data.</text>
</comment>
<keyword evidence="3 8" id="KW-0812">Transmembrane</keyword>
<dbReference type="Proteomes" id="UP000248975">
    <property type="component" value="Unassembled WGS sequence"/>
</dbReference>
<dbReference type="GO" id="GO:0015271">
    <property type="term" value="F:outward rectifier potassium channel activity"/>
    <property type="evidence" value="ECO:0007669"/>
    <property type="project" value="TreeGrafter"/>
</dbReference>
<organism evidence="10 11">
    <name type="scientific">Cereibacter sphaeroides</name>
    <name type="common">Rhodobacter sphaeroides</name>
    <dbReference type="NCBI Taxonomy" id="1063"/>
    <lineage>
        <taxon>Bacteria</taxon>
        <taxon>Pseudomonadati</taxon>
        <taxon>Pseudomonadota</taxon>
        <taxon>Alphaproteobacteria</taxon>
        <taxon>Rhodobacterales</taxon>
        <taxon>Paracoccaceae</taxon>
        <taxon>Cereibacter</taxon>
    </lineage>
</organism>
<keyword evidence="7 10" id="KW-0407">Ion channel</keyword>